<sequence length="84" mass="10050">NPRRLKAKYEEYLKHEYEVFLHKGEGQKNAQIIKDDIADFILAKYCLPVKMSIPEVLQAYENEAEKRDWKSLTESALYNWLYQP</sequence>
<organism evidence="1 2">
    <name type="scientific">Flavobacterium psychroterrae</name>
    <dbReference type="NCBI Taxonomy" id="2133767"/>
    <lineage>
        <taxon>Bacteria</taxon>
        <taxon>Pseudomonadati</taxon>
        <taxon>Bacteroidota</taxon>
        <taxon>Flavobacteriia</taxon>
        <taxon>Flavobacteriales</taxon>
        <taxon>Flavobacteriaceae</taxon>
        <taxon>Flavobacterium</taxon>
    </lineage>
</organism>
<proteinExistence type="predicted"/>
<comment type="caution">
    <text evidence="1">The sequence shown here is derived from an EMBL/GenBank/DDBJ whole genome shotgun (WGS) entry which is preliminary data.</text>
</comment>
<feature type="non-terminal residue" evidence="1">
    <location>
        <position position="1"/>
    </location>
</feature>
<dbReference type="EMBL" id="JAGYVZ010000106">
    <property type="protein sequence ID" value="MBS7234301.1"/>
    <property type="molecule type" value="Genomic_DNA"/>
</dbReference>
<feature type="non-terminal residue" evidence="1">
    <location>
        <position position="84"/>
    </location>
</feature>
<gene>
    <name evidence="1" type="ORF">KHA90_25265</name>
</gene>
<evidence type="ECO:0000313" key="2">
    <source>
        <dbReference type="Proteomes" id="UP000722625"/>
    </source>
</evidence>
<protein>
    <submittedName>
        <fullName evidence="1">Uncharacterized protein</fullName>
    </submittedName>
</protein>
<dbReference type="Proteomes" id="UP000722625">
    <property type="component" value="Unassembled WGS sequence"/>
</dbReference>
<keyword evidence="2" id="KW-1185">Reference proteome</keyword>
<name>A0ABS5PJL7_9FLAO</name>
<reference evidence="1 2" key="1">
    <citation type="journal article" date="2018" name="Int. J. Syst. Evol. Microbiol.">
        <title>Flavobacterium chryseum sp. nov. and Flavobacterium psychroterrae sp. nov., novel environmental bacteria isolated from Antarctica.</title>
        <authorList>
            <person name="Kralova S."/>
            <person name="Svec P."/>
            <person name="Busse H.J."/>
            <person name="Stankova E."/>
            <person name="Vaczi P."/>
            <person name="Sedlacek I."/>
        </authorList>
    </citation>
    <scope>NUCLEOTIDE SEQUENCE [LARGE SCALE GENOMIC DNA]</scope>
    <source>
        <strain evidence="1 2">CCM 8827</strain>
    </source>
</reference>
<evidence type="ECO:0000313" key="1">
    <source>
        <dbReference type="EMBL" id="MBS7234301.1"/>
    </source>
</evidence>
<accession>A0ABS5PJL7</accession>